<proteinExistence type="predicted"/>
<gene>
    <name evidence="2" type="ORF">FVW59_05965</name>
</gene>
<dbReference type="PANTHER" id="PTHR23526">
    <property type="entry name" value="INTEGRAL MEMBRANE TRANSPORT PROTEIN-RELATED"/>
    <property type="match status" value="1"/>
</dbReference>
<reference evidence="2 3" key="1">
    <citation type="submission" date="2019-08" db="EMBL/GenBank/DDBJ databases">
        <title>Parahaliea maris sp. nov., isolated from the surface seawater.</title>
        <authorList>
            <person name="Liu Y."/>
        </authorList>
    </citation>
    <scope>NUCLEOTIDE SEQUENCE [LARGE SCALE GENOMIC DNA]</scope>
    <source>
        <strain evidence="2 3">S2-26</strain>
    </source>
</reference>
<comment type="caution">
    <text evidence="2">The sequence shown here is derived from an EMBL/GenBank/DDBJ whole genome shotgun (WGS) entry which is preliminary data.</text>
</comment>
<feature type="transmembrane region" description="Helical" evidence="1">
    <location>
        <begin position="119"/>
        <end position="138"/>
    </location>
</feature>
<keyword evidence="3" id="KW-1185">Reference proteome</keyword>
<feature type="transmembrane region" description="Helical" evidence="1">
    <location>
        <begin position="336"/>
        <end position="354"/>
    </location>
</feature>
<keyword evidence="1" id="KW-0812">Transmembrane</keyword>
<dbReference type="InterPro" id="IPR036259">
    <property type="entry name" value="MFS_trans_sf"/>
</dbReference>
<feature type="transmembrane region" description="Helical" evidence="1">
    <location>
        <begin position="194"/>
        <end position="217"/>
    </location>
</feature>
<evidence type="ECO:0000313" key="3">
    <source>
        <dbReference type="Proteomes" id="UP000321933"/>
    </source>
</evidence>
<name>A0A5C9A168_9GAMM</name>
<feature type="transmembrane region" description="Helical" evidence="1">
    <location>
        <begin position="47"/>
        <end position="68"/>
    </location>
</feature>
<feature type="transmembrane region" description="Helical" evidence="1">
    <location>
        <begin position="278"/>
        <end position="299"/>
    </location>
</feature>
<feature type="transmembrane region" description="Helical" evidence="1">
    <location>
        <begin position="158"/>
        <end position="182"/>
    </location>
</feature>
<dbReference type="OrthoDB" id="1117124at2"/>
<feature type="transmembrane region" description="Helical" evidence="1">
    <location>
        <begin position="92"/>
        <end position="113"/>
    </location>
</feature>
<feature type="transmembrane region" description="Helical" evidence="1">
    <location>
        <begin position="311"/>
        <end position="330"/>
    </location>
</feature>
<feature type="transmembrane region" description="Helical" evidence="1">
    <location>
        <begin position="375"/>
        <end position="398"/>
    </location>
</feature>
<keyword evidence="1" id="KW-1133">Transmembrane helix</keyword>
<protein>
    <submittedName>
        <fullName evidence="2">MFS transporter</fullName>
    </submittedName>
</protein>
<dbReference type="EMBL" id="VRYZ01000002">
    <property type="protein sequence ID" value="TXS93632.1"/>
    <property type="molecule type" value="Genomic_DNA"/>
</dbReference>
<dbReference type="AlphaFoldDB" id="A0A5C9A168"/>
<dbReference type="InterPro" id="IPR052528">
    <property type="entry name" value="Sugar_transport-like"/>
</dbReference>
<feature type="transmembrane region" description="Helical" evidence="1">
    <location>
        <begin position="251"/>
        <end position="272"/>
    </location>
</feature>
<dbReference type="PANTHER" id="PTHR23526:SF2">
    <property type="entry name" value="MAJOR FACILITATOR SUPERFAMILY (MFS) PROFILE DOMAIN-CONTAINING PROTEIN"/>
    <property type="match status" value="1"/>
</dbReference>
<dbReference type="SUPFAM" id="SSF103473">
    <property type="entry name" value="MFS general substrate transporter"/>
    <property type="match status" value="1"/>
</dbReference>
<organism evidence="2 3">
    <name type="scientific">Parahaliea aestuarii</name>
    <dbReference type="NCBI Taxonomy" id="1852021"/>
    <lineage>
        <taxon>Bacteria</taxon>
        <taxon>Pseudomonadati</taxon>
        <taxon>Pseudomonadota</taxon>
        <taxon>Gammaproteobacteria</taxon>
        <taxon>Cellvibrionales</taxon>
        <taxon>Halieaceae</taxon>
        <taxon>Parahaliea</taxon>
    </lineage>
</organism>
<feature type="transmembrane region" description="Helical" evidence="1">
    <location>
        <begin position="404"/>
        <end position="423"/>
    </location>
</feature>
<dbReference type="Proteomes" id="UP000321933">
    <property type="component" value="Unassembled WGS sequence"/>
</dbReference>
<sequence length="429" mass="44437">MAEDEDARVCRDIPEEACNDQPLAFTLQLLSQILTKIGDALTSSRLVLAWMLSSLGAPAVYIAMLVPLRESLSLLPQLFVAQAMRVHPLRKFFWVGGSIGQGLCLALMVVAVLTLQGNALGLAVIGLLALFSLSRGVCSVAAKDVLGKTVSKSRRGRLGGLAASASGAITLAVAGALLLVPLLAGGEPAGGNRWFFAALLAGCAVLWMLAAAVYAGVPEVAGATEGGGNAFTEAIRSVGLLRSDADLRHFVIARALLVSTAFAIPYLVVMIQQNSREGGLGFAALLLAEGLAGLLSGHLWGRWSDSASEKVMAAAAGLSLVLMLATLMLNAVHAPWLGYPPLAGLLLFVAAVAHQGARIGRKTYLVDMAGSDNRASYTAVSNTVIGLLLLSGGLLGWVDATWGTAMVLLLLSLLAAAAVASAWRLRPVN</sequence>
<evidence type="ECO:0000313" key="2">
    <source>
        <dbReference type="EMBL" id="TXS93632.1"/>
    </source>
</evidence>
<dbReference type="Gene3D" id="1.20.1250.20">
    <property type="entry name" value="MFS general substrate transporter like domains"/>
    <property type="match status" value="1"/>
</dbReference>
<keyword evidence="1" id="KW-0472">Membrane</keyword>
<evidence type="ECO:0000256" key="1">
    <source>
        <dbReference type="SAM" id="Phobius"/>
    </source>
</evidence>
<accession>A0A5C9A168</accession>